<keyword evidence="3" id="KW-1185">Reference proteome</keyword>
<evidence type="ECO:0000313" key="3">
    <source>
        <dbReference type="Proteomes" id="UP001501777"/>
    </source>
</evidence>
<sequence>MHSNDAQMLVLTVLADGPLHGYAINTAIEELTGRKLGPGSLYGALSRLEGRELIQPADQASETQERHRTMQITDAGRDQLRAELQQMARISAAGLRALGITPA</sequence>
<proteinExistence type="predicted"/>
<dbReference type="PANTHER" id="PTHR33169:SF13">
    <property type="entry name" value="PADR-FAMILY TRANSCRIPTIONAL REGULATOR"/>
    <property type="match status" value="1"/>
</dbReference>
<organism evidence="2 3">
    <name type="scientific">Streptomyces longisporus</name>
    <dbReference type="NCBI Taxonomy" id="1948"/>
    <lineage>
        <taxon>Bacteria</taxon>
        <taxon>Bacillati</taxon>
        <taxon>Actinomycetota</taxon>
        <taxon>Actinomycetes</taxon>
        <taxon>Kitasatosporales</taxon>
        <taxon>Streptomycetaceae</taxon>
        <taxon>Streptomyces</taxon>
    </lineage>
</organism>
<dbReference type="InterPro" id="IPR052509">
    <property type="entry name" value="Metal_resp_DNA-bind_regulator"/>
</dbReference>
<dbReference type="Pfam" id="PF03551">
    <property type="entry name" value="PadR"/>
    <property type="match status" value="1"/>
</dbReference>
<gene>
    <name evidence="2" type="ORF">GCM10010276_50660</name>
</gene>
<accession>A0ABN3MGU4</accession>
<dbReference type="RefSeq" id="WP_344402836.1">
    <property type="nucleotide sequence ID" value="NZ_BAAASG010000011.1"/>
</dbReference>
<evidence type="ECO:0000259" key="1">
    <source>
        <dbReference type="Pfam" id="PF03551"/>
    </source>
</evidence>
<dbReference type="Gene3D" id="1.10.10.10">
    <property type="entry name" value="Winged helix-like DNA-binding domain superfamily/Winged helix DNA-binding domain"/>
    <property type="match status" value="1"/>
</dbReference>
<name>A0ABN3MGU4_STRLO</name>
<dbReference type="InterPro" id="IPR005149">
    <property type="entry name" value="Tscrpt_reg_PadR_N"/>
</dbReference>
<dbReference type="SUPFAM" id="SSF46785">
    <property type="entry name" value="Winged helix' DNA-binding domain"/>
    <property type="match status" value="1"/>
</dbReference>
<reference evidence="2 3" key="1">
    <citation type="journal article" date="2019" name="Int. J. Syst. Evol. Microbiol.">
        <title>The Global Catalogue of Microorganisms (GCM) 10K type strain sequencing project: providing services to taxonomists for standard genome sequencing and annotation.</title>
        <authorList>
            <consortium name="The Broad Institute Genomics Platform"/>
            <consortium name="The Broad Institute Genome Sequencing Center for Infectious Disease"/>
            <person name="Wu L."/>
            <person name="Ma J."/>
        </authorList>
    </citation>
    <scope>NUCLEOTIDE SEQUENCE [LARGE SCALE GENOMIC DNA]</scope>
    <source>
        <strain evidence="2 3">JCM 4395</strain>
    </source>
</reference>
<dbReference type="InterPro" id="IPR036390">
    <property type="entry name" value="WH_DNA-bd_sf"/>
</dbReference>
<evidence type="ECO:0000313" key="2">
    <source>
        <dbReference type="EMBL" id="GAA2501750.1"/>
    </source>
</evidence>
<feature type="domain" description="Transcription regulator PadR N-terminal" evidence="1">
    <location>
        <begin position="10"/>
        <end position="81"/>
    </location>
</feature>
<protein>
    <submittedName>
        <fullName evidence="2">Helix-turn-helix transcriptional regulator</fullName>
    </submittedName>
</protein>
<dbReference type="PANTHER" id="PTHR33169">
    <property type="entry name" value="PADR-FAMILY TRANSCRIPTIONAL REGULATOR"/>
    <property type="match status" value="1"/>
</dbReference>
<dbReference type="EMBL" id="BAAASG010000011">
    <property type="protein sequence ID" value="GAA2501750.1"/>
    <property type="molecule type" value="Genomic_DNA"/>
</dbReference>
<dbReference type="InterPro" id="IPR036388">
    <property type="entry name" value="WH-like_DNA-bd_sf"/>
</dbReference>
<dbReference type="Proteomes" id="UP001501777">
    <property type="component" value="Unassembled WGS sequence"/>
</dbReference>
<comment type="caution">
    <text evidence="2">The sequence shown here is derived from an EMBL/GenBank/DDBJ whole genome shotgun (WGS) entry which is preliminary data.</text>
</comment>